<keyword evidence="9" id="KW-1185">Reference proteome</keyword>
<dbReference type="PANTHER" id="PTHR31845:SF32">
    <property type="entry name" value="MISCELLANEOUS ZN(II)2CYS6 TRANSCRIPTION FACTOR (EUROFUNG)-RELATED"/>
    <property type="match status" value="1"/>
</dbReference>
<evidence type="ECO:0000256" key="2">
    <source>
        <dbReference type="ARBA" id="ARBA00023015"/>
    </source>
</evidence>
<dbReference type="AlphaFoldDB" id="A0A559M859"/>
<dbReference type="SUPFAM" id="SSF57701">
    <property type="entry name" value="Zn2/Cys6 DNA-binding domain"/>
    <property type="match status" value="1"/>
</dbReference>
<name>A0A559M859_9HELO</name>
<dbReference type="InterPro" id="IPR007219">
    <property type="entry name" value="XnlR_reg_dom"/>
</dbReference>
<dbReference type="GO" id="GO:0006351">
    <property type="term" value="P:DNA-templated transcription"/>
    <property type="evidence" value="ECO:0007669"/>
    <property type="project" value="InterPro"/>
</dbReference>
<comment type="caution">
    <text evidence="8">The sequence shown here is derived from an EMBL/GenBank/DDBJ whole genome shotgun (WGS) entry which is preliminary data.</text>
</comment>
<evidence type="ECO:0000313" key="9">
    <source>
        <dbReference type="Proteomes" id="UP000315522"/>
    </source>
</evidence>
<dbReference type="GO" id="GO:0000976">
    <property type="term" value="F:transcription cis-regulatory region binding"/>
    <property type="evidence" value="ECO:0007669"/>
    <property type="project" value="TreeGrafter"/>
</dbReference>
<keyword evidence="4" id="KW-0804">Transcription</keyword>
<evidence type="ECO:0000313" key="8">
    <source>
        <dbReference type="EMBL" id="TVY89145.1"/>
    </source>
</evidence>
<dbReference type="InterPro" id="IPR051089">
    <property type="entry name" value="prtT"/>
</dbReference>
<protein>
    <submittedName>
        <fullName evidence="8">Transcriptional regulator</fullName>
    </submittedName>
</protein>
<evidence type="ECO:0000256" key="6">
    <source>
        <dbReference type="SAM" id="MobiDB-lite"/>
    </source>
</evidence>
<keyword evidence="2" id="KW-0805">Transcription regulation</keyword>
<evidence type="ECO:0000256" key="3">
    <source>
        <dbReference type="ARBA" id="ARBA00023125"/>
    </source>
</evidence>
<evidence type="ECO:0000259" key="7">
    <source>
        <dbReference type="Pfam" id="PF04082"/>
    </source>
</evidence>
<accession>A0A559M859</accession>
<reference evidence="8 9" key="1">
    <citation type="submission" date="2018-05" db="EMBL/GenBank/DDBJ databases">
        <title>Genome sequencing and assembly of the regulated plant pathogen Lachnellula willkommii and related sister species for the development of diagnostic species identification markers.</title>
        <authorList>
            <person name="Giroux E."/>
            <person name="Bilodeau G."/>
        </authorList>
    </citation>
    <scope>NUCLEOTIDE SEQUENCE [LARGE SCALE GENOMIC DNA]</scope>
    <source>
        <strain evidence="8 9">CBS 172.35</strain>
    </source>
</reference>
<dbReference type="CDD" id="cd12148">
    <property type="entry name" value="fungal_TF_MHR"/>
    <property type="match status" value="1"/>
</dbReference>
<keyword evidence="5" id="KW-0539">Nucleus</keyword>
<evidence type="ECO:0000256" key="4">
    <source>
        <dbReference type="ARBA" id="ARBA00023163"/>
    </source>
</evidence>
<sequence length="600" mass="68585">MAEYVNPRAQSCQNCVKAKAKCYGHTDGKCERCNRMHRECLMQVPIVRKRKAGKTAHETHKTGRIAELEGRLNDLVSRLPLPLNGEDASPVFTPESTNTLSSALTTFPNQQTLGAEEAGDTLRDDGAGFESASTFPDPSRSTTDPDELLDVFRRKLARQVPFISVPEQMSALNLYRERPFLYQAIVTVSSYHDSVHQIDLGHQFLKHITEHLVVQGFKNLDMLQGLLVYTTWYNGLFHARSQLTTLLGFAFTLLIDLHLYLPMANFEKHEKFLDEMKGIFHCNHVAWARTAEPSREEKRTLLGCFYLFTCVSTTFCRYNPLQWTSYIQDCHNDISSAPENENDIYLAQLLTLQRISEGVRQSGLRSFPSQTRVWNAATGVHFKLLLSELQKFKVSLPENLKQDALILMHYHAVEMYLFEIGFFMPPTTLTDTPTLQRAEVLLMCHHATRAFSDVYFSIDFDAVPFINFSPVFISQIYFVMMTLSKLSLFDADDWDASNVQTTLDLSTVLDLAVTMTEAASARYDKRDDNKPWLQVTRRMRQVKVRFERLLANENRDLAAAMPGTQIQGDSTDMSMPLFLNQFDLLDDRFWQNLPDGEFIA</sequence>
<dbReference type="GO" id="GO:0000981">
    <property type="term" value="F:DNA-binding transcription factor activity, RNA polymerase II-specific"/>
    <property type="evidence" value="ECO:0007669"/>
    <property type="project" value="InterPro"/>
</dbReference>
<evidence type="ECO:0000256" key="1">
    <source>
        <dbReference type="ARBA" id="ARBA00004123"/>
    </source>
</evidence>
<organism evidence="8 9">
    <name type="scientific">Lachnellula willkommii</name>
    <dbReference type="NCBI Taxonomy" id="215461"/>
    <lineage>
        <taxon>Eukaryota</taxon>
        <taxon>Fungi</taxon>
        <taxon>Dikarya</taxon>
        <taxon>Ascomycota</taxon>
        <taxon>Pezizomycotina</taxon>
        <taxon>Leotiomycetes</taxon>
        <taxon>Helotiales</taxon>
        <taxon>Lachnaceae</taxon>
        <taxon>Lachnellula</taxon>
    </lineage>
</organism>
<dbReference type="Pfam" id="PF04082">
    <property type="entry name" value="Fungal_trans"/>
    <property type="match status" value="1"/>
</dbReference>
<dbReference type="Proteomes" id="UP000315522">
    <property type="component" value="Unassembled WGS sequence"/>
</dbReference>
<dbReference type="GO" id="GO:0008270">
    <property type="term" value="F:zinc ion binding"/>
    <property type="evidence" value="ECO:0007669"/>
    <property type="project" value="InterPro"/>
</dbReference>
<dbReference type="PANTHER" id="PTHR31845">
    <property type="entry name" value="FINGER DOMAIN PROTEIN, PUTATIVE-RELATED"/>
    <property type="match status" value="1"/>
</dbReference>
<proteinExistence type="predicted"/>
<feature type="compositionally biased region" description="Polar residues" evidence="6">
    <location>
        <begin position="131"/>
        <end position="142"/>
    </location>
</feature>
<dbReference type="InterPro" id="IPR036864">
    <property type="entry name" value="Zn2-C6_fun-type_DNA-bd_sf"/>
</dbReference>
<comment type="subcellular location">
    <subcellularLocation>
        <location evidence="1">Nucleus</location>
    </subcellularLocation>
</comment>
<keyword evidence="3" id="KW-0238">DNA-binding</keyword>
<dbReference type="Gene3D" id="4.10.240.10">
    <property type="entry name" value="Zn(2)-C6 fungal-type DNA-binding domain"/>
    <property type="match status" value="1"/>
</dbReference>
<feature type="region of interest" description="Disordered" evidence="6">
    <location>
        <begin position="120"/>
        <end position="144"/>
    </location>
</feature>
<feature type="domain" description="Xylanolytic transcriptional activator regulatory" evidence="7">
    <location>
        <begin position="152"/>
        <end position="317"/>
    </location>
</feature>
<dbReference type="GO" id="GO:0005634">
    <property type="term" value="C:nucleus"/>
    <property type="evidence" value="ECO:0007669"/>
    <property type="project" value="UniProtKB-SubCell"/>
</dbReference>
<dbReference type="EMBL" id="QGML01001391">
    <property type="protein sequence ID" value="TVY89145.1"/>
    <property type="molecule type" value="Genomic_DNA"/>
</dbReference>
<evidence type="ECO:0000256" key="5">
    <source>
        <dbReference type="ARBA" id="ARBA00023242"/>
    </source>
</evidence>
<gene>
    <name evidence="8" type="primary">WAR1_2</name>
    <name evidence="8" type="ORF">LAWI1_G002608</name>
</gene>